<name>A0A0E9PA57_ANGAN</name>
<evidence type="ECO:0000313" key="1">
    <source>
        <dbReference type="EMBL" id="JAH00940.1"/>
    </source>
</evidence>
<reference evidence="1" key="1">
    <citation type="submission" date="2014-11" db="EMBL/GenBank/DDBJ databases">
        <authorList>
            <person name="Amaro Gonzalez C."/>
        </authorList>
    </citation>
    <scope>NUCLEOTIDE SEQUENCE</scope>
</reference>
<proteinExistence type="predicted"/>
<reference evidence="1" key="2">
    <citation type="journal article" date="2015" name="Fish Shellfish Immunol.">
        <title>Early steps in the European eel (Anguilla anguilla)-Vibrio vulnificus interaction in the gills: Role of the RtxA13 toxin.</title>
        <authorList>
            <person name="Callol A."/>
            <person name="Pajuelo D."/>
            <person name="Ebbesson L."/>
            <person name="Teles M."/>
            <person name="MacKenzie S."/>
            <person name="Amaro C."/>
        </authorList>
    </citation>
    <scope>NUCLEOTIDE SEQUENCE</scope>
</reference>
<sequence>MQAKHESTGGVYRVFGLCSVRE</sequence>
<accession>A0A0E9PA57</accession>
<protein>
    <submittedName>
        <fullName evidence="1">Uncharacterized protein</fullName>
    </submittedName>
</protein>
<dbReference type="EMBL" id="GBXM01107637">
    <property type="protein sequence ID" value="JAH00940.1"/>
    <property type="molecule type" value="Transcribed_RNA"/>
</dbReference>
<organism evidence="1">
    <name type="scientific">Anguilla anguilla</name>
    <name type="common">European freshwater eel</name>
    <name type="synonym">Muraena anguilla</name>
    <dbReference type="NCBI Taxonomy" id="7936"/>
    <lineage>
        <taxon>Eukaryota</taxon>
        <taxon>Metazoa</taxon>
        <taxon>Chordata</taxon>
        <taxon>Craniata</taxon>
        <taxon>Vertebrata</taxon>
        <taxon>Euteleostomi</taxon>
        <taxon>Actinopterygii</taxon>
        <taxon>Neopterygii</taxon>
        <taxon>Teleostei</taxon>
        <taxon>Anguilliformes</taxon>
        <taxon>Anguillidae</taxon>
        <taxon>Anguilla</taxon>
    </lineage>
</organism>
<dbReference type="AlphaFoldDB" id="A0A0E9PA57"/>